<protein>
    <submittedName>
        <fullName evidence="3">Uncharacterized protein</fullName>
    </submittedName>
</protein>
<dbReference type="EMBL" id="JBDJPC010000010">
    <property type="protein sequence ID" value="KAL1490738.1"/>
    <property type="molecule type" value="Genomic_DNA"/>
</dbReference>
<keyword evidence="4" id="KW-1185">Reference proteome</keyword>
<accession>A0ABD1E835</accession>
<organism evidence="3 4">
    <name type="scientific">Hypothenemus hampei</name>
    <name type="common">Coffee berry borer</name>
    <dbReference type="NCBI Taxonomy" id="57062"/>
    <lineage>
        <taxon>Eukaryota</taxon>
        <taxon>Metazoa</taxon>
        <taxon>Ecdysozoa</taxon>
        <taxon>Arthropoda</taxon>
        <taxon>Hexapoda</taxon>
        <taxon>Insecta</taxon>
        <taxon>Pterygota</taxon>
        <taxon>Neoptera</taxon>
        <taxon>Endopterygota</taxon>
        <taxon>Coleoptera</taxon>
        <taxon>Polyphaga</taxon>
        <taxon>Cucujiformia</taxon>
        <taxon>Curculionidae</taxon>
        <taxon>Scolytinae</taxon>
        <taxon>Hypothenemus</taxon>
    </lineage>
</organism>
<keyword evidence="2" id="KW-0812">Transmembrane</keyword>
<keyword evidence="2" id="KW-0472">Membrane</keyword>
<dbReference type="SUPFAM" id="SSF53098">
    <property type="entry name" value="Ribonuclease H-like"/>
    <property type="match status" value="1"/>
</dbReference>
<keyword evidence="2" id="KW-1133">Transmembrane helix</keyword>
<dbReference type="Gene3D" id="3.30.420.10">
    <property type="entry name" value="Ribonuclease H-like superfamily/Ribonuclease H"/>
    <property type="match status" value="2"/>
</dbReference>
<evidence type="ECO:0000256" key="2">
    <source>
        <dbReference type="SAM" id="Phobius"/>
    </source>
</evidence>
<dbReference type="Pfam" id="PF04857">
    <property type="entry name" value="CAF1"/>
    <property type="match status" value="1"/>
</dbReference>
<dbReference type="AlphaFoldDB" id="A0ABD1E835"/>
<dbReference type="PANTHER" id="PTHR15092">
    <property type="entry name" value="POLY A -SPECIFIC RIBONUCLEASE/TARGET OF EGR1, MEMBER 1"/>
    <property type="match status" value="1"/>
</dbReference>
<dbReference type="Proteomes" id="UP001566132">
    <property type="component" value="Unassembled WGS sequence"/>
</dbReference>
<evidence type="ECO:0000313" key="3">
    <source>
        <dbReference type="EMBL" id="KAL1490738.1"/>
    </source>
</evidence>
<dbReference type="PANTHER" id="PTHR15092:SF44">
    <property type="entry name" value="POLY(A)-SPECIFIC RIBONUCLEASE PARN"/>
    <property type="match status" value="1"/>
</dbReference>
<dbReference type="InterPro" id="IPR012337">
    <property type="entry name" value="RNaseH-like_sf"/>
</dbReference>
<evidence type="ECO:0000313" key="4">
    <source>
        <dbReference type="Proteomes" id="UP001566132"/>
    </source>
</evidence>
<dbReference type="InterPro" id="IPR051181">
    <property type="entry name" value="CAF1_poly(A)_ribonucleases"/>
</dbReference>
<dbReference type="InterPro" id="IPR036397">
    <property type="entry name" value="RNaseH_sf"/>
</dbReference>
<feature type="transmembrane region" description="Helical" evidence="2">
    <location>
        <begin position="524"/>
        <end position="544"/>
    </location>
</feature>
<evidence type="ECO:0000256" key="1">
    <source>
        <dbReference type="ARBA" id="ARBA00008372"/>
    </source>
</evidence>
<sequence>MCEVNIDNFEELFPEIKKILEESKFFSIDMEFSALYPLPNQVPSLFDTLEERYLKLKLNLEYVAPLQFGLTAFALDERLNSYRGQMYNFCIQPACFQYINRSIFFQTDTLNFLKIYNFDFNKVDLGVTSNNQYLRMVLQFVQQGIPFMNRDQEKVLRDKLSQDEISEYNICCRTEIEEIIRTNCDLIKKWYATAQVGDFLVIPEVCNMRHNEEALYFIHKAFRSRFKDLWTCFEDGKYFVKKLSNDGFLNLHAQHPLEDELVDRLLGFSKLFRLLVSLKKPIIGHNVLQDLLLMTSNFETALPDSYIKWKELINEMFPVIFDTKSISYHMERTFPIEQRWNSQSLNTIFNFFKHEKGRLMAPNSPAIEMKGDDSMNQFHHAGYDSFCTGYIFIRLAHLKIYKNYHFTKRFVSSEYIAGLEDLKNRVNIIKGTLPYMMLDRVDLKTNKALYLVVETLNKKPVNIQKVAGVLSSYGFVEVKKLPYYDTKALVAVNNYSNARWILEKFVNDSEYKIQQYNLLRHSPVVQFVLMSGLAISGAAILLLTHSLIKK</sequence>
<name>A0ABD1E835_HYPHA</name>
<reference evidence="3 4" key="1">
    <citation type="submission" date="2024-05" db="EMBL/GenBank/DDBJ databases">
        <title>Genetic variation in Jamaican populations of the coffee berry borer (Hypothenemus hampei).</title>
        <authorList>
            <person name="Errbii M."/>
            <person name="Myrie A."/>
        </authorList>
    </citation>
    <scope>NUCLEOTIDE SEQUENCE [LARGE SCALE GENOMIC DNA]</scope>
    <source>
        <strain evidence="3">JA-Hopewell-2020-01-JO</strain>
        <tissue evidence="3">Whole body</tissue>
    </source>
</reference>
<comment type="similarity">
    <text evidence="1">Belongs to the CAF1 family.</text>
</comment>
<comment type="caution">
    <text evidence="3">The sequence shown here is derived from an EMBL/GenBank/DDBJ whole genome shotgun (WGS) entry which is preliminary data.</text>
</comment>
<dbReference type="InterPro" id="IPR006941">
    <property type="entry name" value="RNase_CAF1"/>
</dbReference>
<proteinExistence type="inferred from homology"/>
<gene>
    <name evidence="3" type="ORF">ABEB36_013386</name>
</gene>